<proteinExistence type="inferred from homology"/>
<dbReference type="InterPro" id="IPR003593">
    <property type="entry name" value="AAA+_ATPase"/>
</dbReference>
<dbReference type="EMBL" id="JEOB01000001">
    <property type="protein sequence ID" value="EXM40687.1"/>
    <property type="molecule type" value="Genomic_DNA"/>
</dbReference>
<evidence type="ECO:0000259" key="5">
    <source>
        <dbReference type="PROSITE" id="PS50893"/>
    </source>
</evidence>
<accession>A0A011V5A4</accession>
<keyword evidence="2" id="KW-0813">Transport</keyword>
<name>A0A011V5A4_RUMAL</name>
<dbReference type="CDD" id="cd03255">
    <property type="entry name" value="ABC_MJ0796_LolCDE_FtsE"/>
    <property type="match status" value="1"/>
</dbReference>
<dbReference type="SUPFAM" id="SSF52540">
    <property type="entry name" value="P-loop containing nucleoside triphosphate hydrolases"/>
    <property type="match status" value="1"/>
</dbReference>
<dbReference type="AlphaFoldDB" id="A0A011V5A4"/>
<dbReference type="PANTHER" id="PTHR42798:SF7">
    <property type="entry name" value="ALPHA-D-RIBOSE 1-METHYLPHOSPHONATE 5-TRIPHOSPHATE SYNTHASE SUBUNIT PHNL"/>
    <property type="match status" value="1"/>
</dbReference>
<dbReference type="InterPro" id="IPR003439">
    <property type="entry name" value="ABC_transporter-like_ATP-bd"/>
</dbReference>
<comment type="caution">
    <text evidence="6">The sequence shown here is derived from an EMBL/GenBank/DDBJ whole genome shotgun (WGS) entry which is preliminary data.</text>
</comment>
<keyword evidence="7" id="KW-1185">Reference proteome</keyword>
<dbReference type="Gene3D" id="3.40.50.300">
    <property type="entry name" value="P-loop containing nucleotide triphosphate hydrolases"/>
    <property type="match status" value="1"/>
</dbReference>
<dbReference type="PANTHER" id="PTHR42798">
    <property type="entry name" value="LIPOPROTEIN-RELEASING SYSTEM ATP-BINDING PROTEIN LOLD"/>
    <property type="match status" value="1"/>
</dbReference>
<gene>
    <name evidence="6" type="ORF">RASY3_02600</name>
</gene>
<evidence type="ECO:0000256" key="4">
    <source>
        <dbReference type="ARBA" id="ARBA00022840"/>
    </source>
</evidence>
<keyword evidence="3" id="KW-0547">Nucleotide-binding</keyword>
<dbReference type="PROSITE" id="PS50893">
    <property type="entry name" value="ABC_TRANSPORTER_2"/>
    <property type="match status" value="1"/>
</dbReference>
<dbReference type="Proteomes" id="UP000021369">
    <property type="component" value="Unassembled WGS sequence"/>
</dbReference>
<dbReference type="GO" id="GO:0016887">
    <property type="term" value="F:ATP hydrolysis activity"/>
    <property type="evidence" value="ECO:0007669"/>
    <property type="project" value="InterPro"/>
</dbReference>
<dbReference type="InterPro" id="IPR017911">
    <property type="entry name" value="MacB-like_ATP-bd"/>
</dbReference>
<evidence type="ECO:0000313" key="7">
    <source>
        <dbReference type="Proteomes" id="UP000021369"/>
    </source>
</evidence>
<reference evidence="6 7" key="1">
    <citation type="submission" date="2013-06" db="EMBL/GenBank/DDBJ databases">
        <title>Rumen cellulosomics: divergent fiber-degrading strategies revealed by comparative genome-wide analysis of six Ruminococcal strains.</title>
        <authorList>
            <person name="Dassa B."/>
            <person name="Borovok I."/>
            <person name="Lamed R."/>
            <person name="Flint H."/>
            <person name="Yeoman C.J."/>
            <person name="White B."/>
            <person name="Bayer E.A."/>
        </authorList>
    </citation>
    <scope>NUCLEOTIDE SEQUENCE [LARGE SCALE GENOMIC DNA]</scope>
    <source>
        <strain evidence="6 7">SY3</strain>
    </source>
</reference>
<dbReference type="Pfam" id="PF00005">
    <property type="entry name" value="ABC_tran"/>
    <property type="match status" value="1"/>
</dbReference>
<comment type="similarity">
    <text evidence="1">Belongs to the ABC transporter superfamily.</text>
</comment>
<organism evidence="6 7">
    <name type="scientific">Ruminococcus albus SY3</name>
    <dbReference type="NCBI Taxonomy" id="1341156"/>
    <lineage>
        <taxon>Bacteria</taxon>
        <taxon>Bacillati</taxon>
        <taxon>Bacillota</taxon>
        <taxon>Clostridia</taxon>
        <taxon>Eubacteriales</taxon>
        <taxon>Oscillospiraceae</taxon>
        <taxon>Ruminococcus</taxon>
    </lineage>
</organism>
<evidence type="ECO:0000313" key="6">
    <source>
        <dbReference type="EMBL" id="EXM40687.1"/>
    </source>
</evidence>
<keyword evidence="4 6" id="KW-0067">ATP-binding</keyword>
<dbReference type="PATRIC" id="fig|1341156.4.peg.241"/>
<dbReference type="GO" id="GO:0005524">
    <property type="term" value="F:ATP binding"/>
    <property type="evidence" value="ECO:0007669"/>
    <property type="project" value="UniProtKB-KW"/>
</dbReference>
<feature type="domain" description="ABC transporter" evidence="5">
    <location>
        <begin position="6"/>
        <end position="240"/>
    </location>
</feature>
<dbReference type="SMART" id="SM00382">
    <property type="entry name" value="AAA"/>
    <property type="match status" value="1"/>
</dbReference>
<dbReference type="InterPro" id="IPR027417">
    <property type="entry name" value="P-loop_NTPase"/>
</dbReference>
<evidence type="ECO:0000256" key="2">
    <source>
        <dbReference type="ARBA" id="ARBA00022448"/>
    </source>
</evidence>
<evidence type="ECO:0000256" key="3">
    <source>
        <dbReference type="ARBA" id="ARBA00022741"/>
    </source>
</evidence>
<protein>
    <submittedName>
        <fullName evidence="6">ABC transporter ATP-binding protein</fullName>
    </submittedName>
</protein>
<dbReference type="RefSeq" id="WP_037284880.1">
    <property type="nucleotide sequence ID" value="NZ_JEOB01000001.1"/>
</dbReference>
<dbReference type="OrthoDB" id="9802264at2"/>
<sequence>MAEIILKGRGISKSFDGIKVLENIDIDIPKGSFTVIMGSSGAGKSTLLYALSGMDKPNSGEIEYKGKSITGILEKQMAELRSEEFGFIFQQIHLVSSLTLFENVTVAGCARKADTADVIKRTEKLFEKMNLSGVRNKLPSAVSGGEGQRAAVARAVIKNPGIVFADEPTGALNRSNTDGVLDLLSGIHNEGQTVLMVTHDMHCALRGDRIIYLDDGHIKGELSLGSFVPGDIQRQQRLSDWLAAQGW</sequence>
<evidence type="ECO:0000256" key="1">
    <source>
        <dbReference type="ARBA" id="ARBA00005417"/>
    </source>
</evidence>